<dbReference type="Proteomes" id="UP000700596">
    <property type="component" value="Unassembled WGS sequence"/>
</dbReference>
<evidence type="ECO:0000313" key="3">
    <source>
        <dbReference type="EMBL" id="KAH7117709.1"/>
    </source>
</evidence>
<keyword evidence="2" id="KW-0472">Membrane</keyword>
<protein>
    <submittedName>
        <fullName evidence="3">Uncharacterized protein</fullName>
    </submittedName>
</protein>
<evidence type="ECO:0000256" key="2">
    <source>
        <dbReference type="SAM" id="Phobius"/>
    </source>
</evidence>
<organism evidence="3 4">
    <name type="scientific">Dendryphion nanum</name>
    <dbReference type="NCBI Taxonomy" id="256645"/>
    <lineage>
        <taxon>Eukaryota</taxon>
        <taxon>Fungi</taxon>
        <taxon>Dikarya</taxon>
        <taxon>Ascomycota</taxon>
        <taxon>Pezizomycotina</taxon>
        <taxon>Dothideomycetes</taxon>
        <taxon>Pleosporomycetidae</taxon>
        <taxon>Pleosporales</taxon>
        <taxon>Torulaceae</taxon>
        <taxon>Dendryphion</taxon>
    </lineage>
</organism>
<reference evidence="3" key="1">
    <citation type="journal article" date="2021" name="Nat. Commun.">
        <title>Genetic determinants of endophytism in the Arabidopsis root mycobiome.</title>
        <authorList>
            <person name="Mesny F."/>
            <person name="Miyauchi S."/>
            <person name="Thiergart T."/>
            <person name="Pickel B."/>
            <person name="Atanasova L."/>
            <person name="Karlsson M."/>
            <person name="Huettel B."/>
            <person name="Barry K.W."/>
            <person name="Haridas S."/>
            <person name="Chen C."/>
            <person name="Bauer D."/>
            <person name="Andreopoulos W."/>
            <person name="Pangilinan J."/>
            <person name="LaButti K."/>
            <person name="Riley R."/>
            <person name="Lipzen A."/>
            <person name="Clum A."/>
            <person name="Drula E."/>
            <person name="Henrissat B."/>
            <person name="Kohler A."/>
            <person name="Grigoriev I.V."/>
            <person name="Martin F.M."/>
            <person name="Hacquard S."/>
        </authorList>
    </citation>
    <scope>NUCLEOTIDE SEQUENCE</scope>
    <source>
        <strain evidence="3">MPI-CAGE-CH-0243</strain>
    </source>
</reference>
<dbReference type="PANTHER" id="PTHR33365">
    <property type="entry name" value="YALI0B05434P"/>
    <property type="match status" value="1"/>
</dbReference>
<keyword evidence="4" id="KW-1185">Reference proteome</keyword>
<accession>A0A9P9IFC9</accession>
<gene>
    <name evidence="3" type="ORF">B0J11DRAFT_552470</name>
</gene>
<sequence>MLSSEGESVHDRHKESNAKVAARTVFICSVVYVGIGVFIGTILKDTQCVEVADRFRMDRISRYSPVMNELVPASERKQQQAGPEVDAAWDALRTNCKLLDGSVARSDAEAKESGIRHDQVRLTMDYSRGFPANVEGLHHLHCLHLMRKTPWWNYEYYRNKKEGSFVNAKYIVRQLVYTADVGIPGQISWQSEDGPEPFVDFNTQHVRWGFEAIRERVERNHLPPEDELDMSRYYRPPRAGYMIYPTIDTQRIAERVVNGT</sequence>
<dbReference type="AlphaFoldDB" id="A0A9P9IFC9"/>
<dbReference type="OrthoDB" id="3687641at2759"/>
<dbReference type="EMBL" id="JAGMWT010000013">
    <property type="protein sequence ID" value="KAH7117709.1"/>
    <property type="molecule type" value="Genomic_DNA"/>
</dbReference>
<dbReference type="Pfam" id="PF11807">
    <property type="entry name" value="UstYa"/>
    <property type="match status" value="1"/>
</dbReference>
<keyword evidence="2" id="KW-1133">Transmembrane helix</keyword>
<proteinExistence type="inferred from homology"/>
<comment type="caution">
    <text evidence="3">The sequence shown here is derived from an EMBL/GenBank/DDBJ whole genome shotgun (WGS) entry which is preliminary data.</text>
</comment>
<dbReference type="PANTHER" id="PTHR33365:SF13">
    <property type="entry name" value="TAT PATHWAY SIGNAL SEQUENCE"/>
    <property type="match status" value="1"/>
</dbReference>
<dbReference type="InterPro" id="IPR021765">
    <property type="entry name" value="UstYa-like"/>
</dbReference>
<name>A0A9P9IFC9_9PLEO</name>
<evidence type="ECO:0000313" key="4">
    <source>
        <dbReference type="Proteomes" id="UP000700596"/>
    </source>
</evidence>
<dbReference type="GO" id="GO:0043386">
    <property type="term" value="P:mycotoxin biosynthetic process"/>
    <property type="evidence" value="ECO:0007669"/>
    <property type="project" value="InterPro"/>
</dbReference>
<comment type="similarity">
    <text evidence="1">Belongs to the ustYa family.</text>
</comment>
<evidence type="ECO:0000256" key="1">
    <source>
        <dbReference type="ARBA" id="ARBA00035112"/>
    </source>
</evidence>
<feature type="transmembrane region" description="Helical" evidence="2">
    <location>
        <begin position="20"/>
        <end position="43"/>
    </location>
</feature>
<keyword evidence="2" id="KW-0812">Transmembrane</keyword>